<dbReference type="Proteomes" id="UP001167871">
    <property type="component" value="Unassembled WGS sequence"/>
</dbReference>
<name>A0ABT7X7F6_9BACE</name>
<gene>
    <name evidence="1" type="ORF">QVO10_11610</name>
</gene>
<reference evidence="1" key="1">
    <citation type="submission" date="2023-06" db="EMBL/GenBank/DDBJ databases">
        <authorList>
            <person name="Zeman M."/>
            <person name="Kubasova T."/>
            <person name="Jahodarova E."/>
            <person name="Nykrynova M."/>
            <person name="Rychlik I."/>
        </authorList>
    </citation>
    <scope>NUCLEOTIDE SEQUENCE</scope>
    <source>
        <strain evidence="1">84_SSukc20</strain>
    </source>
</reference>
<protein>
    <submittedName>
        <fullName evidence="1">Uncharacterized protein</fullName>
    </submittedName>
</protein>
<evidence type="ECO:0000313" key="1">
    <source>
        <dbReference type="EMBL" id="MDN0050023.1"/>
    </source>
</evidence>
<dbReference type="EMBL" id="JAUEII010000026">
    <property type="protein sequence ID" value="MDN0050023.1"/>
    <property type="molecule type" value="Genomic_DNA"/>
</dbReference>
<organism evidence="1 2">
    <name type="scientific">Bacteroides gallinaceum</name>
    <dbReference type="NCBI Taxonomy" id="1462571"/>
    <lineage>
        <taxon>Bacteria</taxon>
        <taxon>Pseudomonadati</taxon>
        <taxon>Bacteroidota</taxon>
        <taxon>Bacteroidia</taxon>
        <taxon>Bacteroidales</taxon>
        <taxon>Bacteroidaceae</taxon>
        <taxon>Bacteroides</taxon>
    </lineage>
</organism>
<dbReference type="RefSeq" id="WP_301640316.1">
    <property type="nucleotide sequence ID" value="NZ_JAUEII010000026.1"/>
</dbReference>
<keyword evidence="2" id="KW-1185">Reference proteome</keyword>
<comment type="caution">
    <text evidence="1">The sequence shown here is derived from an EMBL/GenBank/DDBJ whole genome shotgun (WGS) entry which is preliminary data.</text>
</comment>
<accession>A0ABT7X7F6</accession>
<sequence length="228" mass="26578">MKYWSIRCSINSSITGVNNAIAQVETLNNKKEYSFVNTEEEKYFVDFCHNIWEKSRLIYADDFHAIDNHKISMIKYFPTRKRVKEIDILSHTTQSSFSFFDFLISDKALKIFLGFNLPPFNIIPAKVEGFTTSYYLIGFSNISNSEIDFSKSIFHDDVRNQEISFHDYNDYKNNKNICVSARKIILANKYDYDVIRTPLGLFFSESLITQIRENNVMGIDVENVSLVC</sequence>
<proteinExistence type="predicted"/>
<evidence type="ECO:0000313" key="2">
    <source>
        <dbReference type="Proteomes" id="UP001167871"/>
    </source>
</evidence>
<reference evidence="1" key="2">
    <citation type="submission" date="2024-05" db="EMBL/GenBank/DDBJ databases">
        <title>Identification and characterization of horizontal gene transfer across gut microbiota members of farm animals based on homology search.</title>
        <authorList>
            <person name="Schwarzerova J."/>
            <person name="Nykrynova M."/>
            <person name="Jureckova K."/>
            <person name="Cejkova D."/>
            <person name="Rychlik I."/>
        </authorList>
    </citation>
    <scope>NUCLEOTIDE SEQUENCE</scope>
    <source>
        <strain evidence="1">84_SSukc20</strain>
    </source>
</reference>